<keyword evidence="1" id="KW-1015">Disulfide bond</keyword>
<comment type="caution">
    <text evidence="4">The sequence shown here is derived from an EMBL/GenBank/DDBJ whole genome shotgun (WGS) entry which is preliminary data.</text>
</comment>
<protein>
    <recommendedName>
        <fullName evidence="3">EGF-like domain-containing protein</fullName>
    </recommendedName>
</protein>
<comment type="caution">
    <text evidence="1">Lacks conserved residue(s) required for the propagation of feature annotation.</text>
</comment>
<dbReference type="Gene3D" id="2.10.25.10">
    <property type="entry name" value="Laminin"/>
    <property type="match status" value="1"/>
</dbReference>
<evidence type="ECO:0000313" key="5">
    <source>
        <dbReference type="Proteomes" id="UP000054776"/>
    </source>
</evidence>
<dbReference type="EMBL" id="JYDH01001100">
    <property type="protein sequence ID" value="KRY25209.1"/>
    <property type="molecule type" value="Genomic_DNA"/>
</dbReference>
<sequence length="98" mass="10974">IGSCEKALCQNDAACLQVTNNAYKCDCSYKYEGTFCEKKLSTVEIYIRLITNSLAFQMALIIIVLIIIVFGCFLLIMIFAKRTAFSNFIVISVLAENL</sequence>
<proteinExistence type="predicted"/>
<keyword evidence="2" id="KW-0472">Membrane</keyword>
<keyword evidence="5" id="KW-1185">Reference proteome</keyword>
<evidence type="ECO:0000259" key="3">
    <source>
        <dbReference type="PROSITE" id="PS50026"/>
    </source>
</evidence>
<name>A0A0V1AL80_TRISP</name>
<evidence type="ECO:0000313" key="4">
    <source>
        <dbReference type="EMBL" id="KRY25209.1"/>
    </source>
</evidence>
<dbReference type="PROSITE" id="PS00022">
    <property type="entry name" value="EGF_1"/>
    <property type="match status" value="1"/>
</dbReference>
<dbReference type="InParanoid" id="A0A0V1AL80"/>
<feature type="transmembrane region" description="Helical" evidence="2">
    <location>
        <begin position="54"/>
        <end position="79"/>
    </location>
</feature>
<feature type="disulfide bond" evidence="1">
    <location>
        <begin position="27"/>
        <end position="36"/>
    </location>
</feature>
<organism evidence="4 5">
    <name type="scientific">Trichinella spiralis</name>
    <name type="common">Trichina worm</name>
    <dbReference type="NCBI Taxonomy" id="6334"/>
    <lineage>
        <taxon>Eukaryota</taxon>
        <taxon>Metazoa</taxon>
        <taxon>Ecdysozoa</taxon>
        <taxon>Nematoda</taxon>
        <taxon>Enoplea</taxon>
        <taxon>Dorylaimia</taxon>
        <taxon>Trichinellida</taxon>
        <taxon>Trichinellidae</taxon>
        <taxon>Trichinella</taxon>
    </lineage>
</organism>
<keyword evidence="2" id="KW-0812">Transmembrane</keyword>
<feature type="non-terminal residue" evidence="4">
    <location>
        <position position="1"/>
    </location>
</feature>
<feature type="non-terminal residue" evidence="4">
    <location>
        <position position="98"/>
    </location>
</feature>
<dbReference type="SUPFAM" id="SSF57196">
    <property type="entry name" value="EGF/Laminin"/>
    <property type="match status" value="1"/>
</dbReference>
<dbReference type="PROSITE" id="PS50026">
    <property type="entry name" value="EGF_3"/>
    <property type="match status" value="1"/>
</dbReference>
<reference evidence="4 5" key="1">
    <citation type="submission" date="2015-01" db="EMBL/GenBank/DDBJ databases">
        <title>Evolution of Trichinella species and genotypes.</title>
        <authorList>
            <person name="Korhonen P.K."/>
            <person name="Edoardo P."/>
            <person name="Giuseppe L.R."/>
            <person name="Gasser R.B."/>
        </authorList>
    </citation>
    <scope>NUCLEOTIDE SEQUENCE [LARGE SCALE GENOMIC DNA]</scope>
    <source>
        <strain evidence="4">ISS3</strain>
    </source>
</reference>
<accession>A0A0V1AL80</accession>
<evidence type="ECO:0000256" key="2">
    <source>
        <dbReference type="SAM" id="Phobius"/>
    </source>
</evidence>
<dbReference type="AlphaFoldDB" id="A0A0V1AL80"/>
<evidence type="ECO:0000256" key="1">
    <source>
        <dbReference type="PROSITE-ProRule" id="PRU00076"/>
    </source>
</evidence>
<dbReference type="OrthoDB" id="5856526at2759"/>
<dbReference type="Proteomes" id="UP000054776">
    <property type="component" value="Unassembled WGS sequence"/>
</dbReference>
<feature type="domain" description="EGF-like" evidence="3">
    <location>
        <begin position="1"/>
        <end position="37"/>
    </location>
</feature>
<keyword evidence="2" id="KW-1133">Transmembrane helix</keyword>
<dbReference type="InterPro" id="IPR000742">
    <property type="entry name" value="EGF"/>
</dbReference>
<gene>
    <name evidence="4" type="ORF">T01_4827</name>
</gene>
<keyword evidence="1" id="KW-0245">EGF-like domain</keyword>